<feature type="domain" description="SAM" evidence="3">
    <location>
        <begin position="240"/>
        <end position="304"/>
    </location>
</feature>
<gene>
    <name evidence="4" type="ORF">TD95_003486</name>
</gene>
<dbReference type="EMBL" id="LAEV01000968">
    <property type="protein sequence ID" value="KKA29139.1"/>
    <property type="molecule type" value="Genomic_DNA"/>
</dbReference>
<dbReference type="AlphaFoldDB" id="A0A0F4ZEY5"/>
<feature type="region of interest" description="Disordered" evidence="1">
    <location>
        <begin position="943"/>
        <end position="999"/>
    </location>
</feature>
<dbReference type="Gene3D" id="2.30.29.30">
    <property type="entry name" value="Pleckstrin-homology domain (PH domain)/Phosphotyrosine-binding domain (PTB)"/>
    <property type="match status" value="1"/>
</dbReference>
<dbReference type="Proteomes" id="UP000033483">
    <property type="component" value="Unassembled WGS sequence"/>
</dbReference>
<evidence type="ECO:0008006" key="6">
    <source>
        <dbReference type="Google" id="ProtNLM"/>
    </source>
</evidence>
<evidence type="ECO:0000259" key="3">
    <source>
        <dbReference type="PROSITE" id="PS50105"/>
    </source>
</evidence>
<accession>A0A0F4ZEY5</accession>
<dbReference type="PROSITE" id="PS50003">
    <property type="entry name" value="PH_DOMAIN"/>
    <property type="match status" value="1"/>
</dbReference>
<feature type="compositionally biased region" description="Basic residues" evidence="1">
    <location>
        <begin position="347"/>
        <end position="359"/>
    </location>
</feature>
<dbReference type="InterPro" id="IPR011993">
    <property type="entry name" value="PH-like_dom_sf"/>
</dbReference>
<sequence length="1040" mass="111536">MSERNSFISRDSMYSSKGDPQFYDAGAKRPDSVATEFVDMDWAEGEEDLSAEFEDTVHSSARNSVDSGSKSMTTVSSYEEITTPRSSQGHEVYEAMQLADMDAMLYYSMGIMPKPARTSPDDQVHRFMPPTPAAVPVEGPRGPHLFRLSSSSFQTDDHVLSLSPITPMVDSASPADRAFSGHAAPTRSPEPRAESVFWPETEFEAGFQSPMEPPSPSPQPKDIRNYFSSAELDPAQLALWTPAMVAQSMLNVGVELSVTEKFLEHHIGGSILGTLKFTDLKELGIHSFGMRTQIWNQIKVLCELKPPSPMTPTPIENAPATVMPQSAGALRRKASTSSVLPPAKPRNNSRRPSRRHGHLRTPVGGRSADDIISPMESVSIVGIEQIIPKPHNCPKGANCSKYRKQQRLIEQFRREHPDADMDGGYSVFITGDPGNPATAPRLELCSPITPSGNIMSPIAGWSRPPSDSLPSVVASSDVLGPGLSPKIQPALQEDVLRSVQKRDPQDNVKQFLDFQHAHMNASNEVPPTPPFELFPAGGPAPMHKNPRITQPDRRLRGLPRLAIPGKPALPQIQQPMGRPNRGSIGRSGLSHVTNAEASPEESAGPSTPPSGASSATSAPPAATGPSHTFVPYSMEKASPLAQELASPSASSNPLRFGTPFSEMDVPVTRTAAGPIPRDISQSVPPEMTLNHSYTNAVPVRSQSRASHRRPSFSVMPAVDELRATPAPAATDSASQTNNTSPTRILRSGNVLPSQQQQSSQLKAPPRVNYPWSPIERRVPFETAIPPRTVTAPQGAVASTTSPSANAPSTSSAQQAASPRASTDSGVAGLAPVTSASSTATTAAAAAGVTYQGPMKKRRTHFLRHEWQDGFFTLKGTRLAMHKDAKTTEKALEYVDIDDYAVACSSLASQSKLSAKFKVASMRRGDKSKDDVANFSFQLVPAEKQAGSNVTSTSPNGLGNATMSSGAGSRLKKRLSGVQNGTASTSTPPPPPGAVNGTGKTHHFAVKNRNQQMTWMRELMLAKAMKQKGEGFEVCVNGNMI</sequence>
<feature type="region of interest" description="Disordered" evidence="1">
    <location>
        <begin position="172"/>
        <end position="194"/>
    </location>
</feature>
<organism evidence="4 5">
    <name type="scientific">Thielaviopsis punctulata</name>
    <dbReference type="NCBI Taxonomy" id="72032"/>
    <lineage>
        <taxon>Eukaryota</taxon>
        <taxon>Fungi</taxon>
        <taxon>Dikarya</taxon>
        <taxon>Ascomycota</taxon>
        <taxon>Pezizomycotina</taxon>
        <taxon>Sordariomycetes</taxon>
        <taxon>Hypocreomycetidae</taxon>
        <taxon>Microascales</taxon>
        <taxon>Ceratocystidaceae</taxon>
        <taxon>Thielaviopsis</taxon>
    </lineage>
</organism>
<dbReference type="InterPro" id="IPR001660">
    <property type="entry name" value="SAM"/>
</dbReference>
<feature type="compositionally biased region" description="Low complexity" evidence="1">
    <location>
        <begin position="595"/>
        <end position="626"/>
    </location>
</feature>
<dbReference type="SUPFAM" id="SSF50729">
    <property type="entry name" value="PH domain-like"/>
    <property type="match status" value="1"/>
</dbReference>
<feature type="region of interest" description="Disordered" evidence="1">
    <location>
        <begin position="1"/>
        <end position="27"/>
    </location>
</feature>
<dbReference type="CDD" id="cd09535">
    <property type="entry name" value="SAM_BOI-like_fungal"/>
    <property type="match status" value="1"/>
</dbReference>
<feature type="region of interest" description="Disordered" evidence="1">
    <location>
        <begin position="326"/>
        <end position="370"/>
    </location>
</feature>
<proteinExistence type="predicted"/>
<keyword evidence="5" id="KW-1185">Reference proteome</keyword>
<feature type="region of interest" description="Disordered" evidence="1">
    <location>
        <begin position="560"/>
        <end position="661"/>
    </location>
</feature>
<dbReference type="InterPro" id="IPR013761">
    <property type="entry name" value="SAM/pointed_sf"/>
</dbReference>
<dbReference type="Pfam" id="PF07647">
    <property type="entry name" value="SAM_2"/>
    <property type="match status" value="1"/>
</dbReference>
<evidence type="ECO:0000259" key="2">
    <source>
        <dbReference type="PROSITE" id="PS50003"/>
    </source>
</evidence>
<dbReference type="PROSITE" id="PS50105">
    <property type="entry name" value="SAM_DOMAIN"/>
    <property type="match status" value="1"/>
</dbReference>
<evidence type="ECO:0000313" key="4">
    <source>
        <dbReference type="EMBL" id="KKA29139.1"/>
    </source>
</evidence>
<feature type="region of interest" description="Disordered" evidence="1">
    <location>
        <begin position="726"/>
        <end position="771"/>
    </location>
</feature>
<feature type="region of interest" description="Disordered" evidence="1">
    <location>
        <begin position="792"/>
        <end position="828"/>
    </location>
</feature>
<feature type="compositionally biased region" description="Low complexity" evidence="1">
    <location>
        <begin position="795"/>
        <end position="822"/>
    </location>
</feature>
<dbReference type="SMART" id="SM00233">
    <property type="entry name" value="PH"/>
    <property type="match status" value="1"/>
</dbReference>
<dbReference type="OrthoDB" id="422827at2759"/>
<protein>
    <recommendedName>
        <fullName evidence="6">SAM domain-containing protein</fullName>
    </recommendedName>
</protein>
<name>A0A0F4ZEY5_9PEZI</name>
<comment type="caution">
    <text evidence="4">The sequence shown here is derived from an EMBL/GenBank/DDBJ whole genome shotgun (WGS) entry which is preliminary data.</text>
</comment>
<evidence type="ECO:0000313" key="5">
    <source>
        <dbReference type="Proteomes" id="UP000033483"/>
    </source>
</evidence>
<feature type="domain" description="PH" evidence="2">
    <location>
        <begin position="847"/>
        <end position="1023"/>
    </location>
</feature>
<reference evidence="4 5" key="1">
    <citation type="submission" date="2015-03" db="EMBL/GenBank/DDBJ databases">
        <authorList>
            <person name="Radwan O."/>
            <person name="Al-Naeli F.A."/>
            <person name="Rendon G.A."/>
            <person name="Fields C."/>
        </authorList>
    </citation>
    <scope>NUCLEOTIDE SEQUENCE [LARGE SCALE GENOMIC DNA]</scope>
    <source>
        <strain evidence="4">CR-DP1</strain>
    </source>
</reference>
<evidence type="ECO:0000256" key="1">
    <source>
        <dbReference type="SAM" id="MobiDB-lite"/>
    </source>
</evidence>
<dbReference type="Gene3D" id="1.10.150.50">
    <property type="entry name" value="Transcription Factor, Ets-1"/>
    <property type="match status" value="1"/>
</dbReference>
<dbReference type="InterPro" id="IPR001849">
    <property type="entry name" value="PH_domain"/>
</dbReference>
<dbReference type="SUPFAM" id="SSF47769">
    <property type="entry name" value="SAM/Pointed domain"/>
    <property type="match status" value="1"/>
</dbReference>
<feature type="compositionally biased region" description="Polar residues" evidence="1">
    <location>
        <begin position="1"/>
        <end position="15"/>
    </location>
</feature>
<feature type="compositionally biased region" description="Polar residues" evidence="1">
    <location>
        <begin position="945"/>
        <end position="966"/>
    </location>
</feature>